<dbReference type="EMBL" id="CP002455">
    <property type="protein sequence ID" value="ADX67359.1"/>
    <property type="molecule type" value="Genomic_DNA"/>
</dbReference>
<proteinExistence type="predicted"/>
<organism evidence="1 2">
    <name type="scientific">Weeksella virosa (strain ATCC 43766 / DSM 16922 / JCM 21250 / CCUG 30538 / CDC 9751 / IAM 14551 / NBRC 16016 / NCTC 11634 / CL345/78)</name>
    <dbReference type="NCBI Taxonomy" id="865938"/>
    <lineage>
        <taxon>Bacteria</taxon>
        <taxon>Pseudomonadati</taxon>
        <taxon>Bacteroidota</taxon>
        <taxon>Flavobacteriia</taxon>
        <taxon>Flavobacteriales</taxon>
        <taxon>Weeksellaceae</taxon>
        <taxon>Weeksella</taxon>
    </lineage>
</organism>
<dbReference type="Pfam" id="PF04170">
    <property type="entry name" value="NlpE"/>
    <property type="match status" value="1"/>
</dbReference>
<dbReference type="HOGENOM" id="CLU_1634715_0_0_10"/>
<accession>F0P012</accession>
<dbReference type="STRING" id="865938.Weevi_0642"/>
<dbReference type="Gene3D" id="2.40.128.640">
    <property type="match status" value="1"/>
</dbReference>
<reference evidence="2" key="2">
    <citation type="journal article" date="2011" name="Stand. Genomic Sci.">
        <title>Complete genome sequence of Weeksella virosa type strain (9751T).</title>
        <authorList>
            <person name="Lang E."/>
            <person name="Teshima H."/>
            <person name="Lucas S."/>
            <person name="Lapidus A."/>
            <person name="Hammon N."/>
            <person name="Deshpande S."/>
            <person name="Nolan M."/>
            <person name="Cheng J."/>
            <person name="Pitluck S."/>
            <person name="Liolios K."/>
            <person name="Pagani I."/>
            <person name="Mikhailova N."/>
            <person name="Ivanova N."/>
            <person name="Mavromatis K."/>
            <person name="Pati A."/>
            <person name="Tapia R."/>
            <person name="Han C."/>
            <person name="Goodwin L."/>
            <person name="Chen A."/>
            <person name="Palaniappan K."/>
            <person name="Land M."/>
            <person name="Hauser L."/>
            <person name="Chang Y."/>
            <person name="Jeffries C."/>
            <person name="Brambilla E."/>
            <person name="Kopitz M."/>
            <person name="Rohde M."/>
            <person name="Goker M."/>
            <person name="Tindall B."/>
            <person name="Detter J."/>
            <person name="Woyke T."/>
            <person name="Bristow J."/>
            <person name="Eisen J."/>
            <person name="Markowitz V."/>
            <person name="Hugenholtz P."/>
            <person name="Klenk H."/>
            <person name="Kyrpides N."/>
        </authorList>
    </citation>
    <scope>NUCLEOTIDE SEQUENCE [LARGE SCALE GENOMIC DNA]</scope>
    <source>
        <strain evidence="2">ATCC 43766 / DSM 16922 / JCM 21250 / NBRC 16016 / NCTC 11634 / CL345/78</strain>
    </source>
</reference>
<dbReference type="KEGG" id="wvi:Weevi_0642"/>
<dbReference type="Proteomes" id="UP000008641">
    <property type="component" value="Chromosome"/>
</dbReference>
<evidence type="ECO:0000313" key="2">
    <source>
        <dbReference type="Proteomes" id="UP000008641"/>
    </source>
</evidence>
<protein>
    <recommendedName>
        <fullName evidence="3">Lipoprotein</fullName>
    </recommendedName>
</protein>
<evidence type="ECO:0008006" key="3">
    <source>
        <dbReference type="Google" id="ProtNLM"/>
    </source>
</evidence>
<dbReference type="InterPro" id="IPR007298">
    <property type="entry name" value="Cu-R_lipoprotein_NlpE"/>
</dbReference>
<reference evidence="1 2" key="1">
    <citation type="journal article" date="2011" name="Stand. Genomic Sci.">
        <title>Complete genome sequence of Weeksella virosa type strain (9751).</title>
        <authorList>
            <person name="Lang E."/>
            <person name="Teshima H."/>
            <person name="Lucas S."/>
            <person name="Lapidus A."/>
            <person name="Hammon N."/>
            <person name="Deshpande S."/>
            <person name="Nolan M."/>
            <person name="Cheng J.F."/>
            <person name="Pitluck S."/>
            <person name="Liolios K."/>
            <person name="Pagani I."/>
            <person name="Mikhailova N."/>
            <person name="Ivanova N."/>
            <person name="Mavromatis K."/>
            <person name="Pati A."/>
            <person name="Tapia R."/>
            <person name="Han C."/>
            <person name="Goodwin L."/>
            <person name="Chen A."/>
            <person name="Palaniappan K."/>
            <person name="Land M."/>
            <person name="Hauser L."/>
            <person name="Chang Y.J."/>
            <person name="Jeffries C.D."/>
            <person name="Brambilla E.M."/>
            <person name="Kopitz M."/>
            <person name="Rohde M."/>
            <person name="Goker M."/>
            <person name="Tindall B.J."/>
            <person name="Detter J.C."/>
            <person name="Woyke T."/>
            <person name="Bristow J."/>
            <person name="Eisen J.A."/>
            <person name="Markowitz V."/>
            <person name="Hugenholtz P."/>
            <person name="Klenk H.P."/>
            <person name="Kyrpides N.C."/>
        </authorList>
    </citation>
    <scope>NUCLEOTIDE SEQUENCE [LARGE SCALE GENOMIC DNA]</scope>
    <source>
        <strain evidence="2">ATCC 43766 / DSM 16922 / JCM 21250 / NBRC 16016 / NCTC 11634 / CL345/78</strain>
    </source>
</reference>
<dbReference type="PROSITE" id="PS51257">
    <property type="entry name" value="PROKAR_LIPOPROTEIN"/>
    <property type="match status" value="1"/>
</dbReference>
<keyword evidence="2" id="KW-1185">Reference proteome</keyword>
<sequence length="162" mass="18021">MFTIRTFIKRKIMKKNTIFGLSALLILLVACEKKENSVQETPIVTETVDSIKHDSVQPLAEQPAESEKFQGKLGNSSNSITYTITLNPDESYIYQTKDDKTGEVLITTGVYDLKDDGKTLLLGNISDGPNAFRIEGDKLIEVDKNGNPKVSNGEVHYILIKK</sequence>
<dbReference type="AlphaFoldDB" id="F0P012"/>
<evidence type="ECO:0000313" key="1">
    <source>
        <dbReference type="EMBL" id="ADX67359.1"/>
    </source>
</evidence>
<gene>
    <name evidence="1" type="ordered locus">Weevi_0642</name>
</gene>
<name>F0P012_WEEVC</name>